<protein>
    <submittedName>
        <fullName evidence="3">C-terminal processing protease CtpA/Prc</fullName>
    </submittedName>
</protein>
<dbReference type="GO" id="GO:0030288">
    <property type="term" value="C:outer membrane-bounded periplasmic space"/>
    <property type="evidence" value="ECO:0007669"/>
    <property type="project" value="TreeGrafter"/>
</dbReference>
<feature type="signal peptide" evidence="1">
    <location>
        <begin position="1"/>
        <end position="22"/>
    </location>
</feature>
<dbReference type="Pfam" id="PF03572">
    <property type="entry name" value="Peptidase_S41"/>
    <property type="match status" value="1"/>
</dbReference>
<dbReference type="Gene3D" id="3.30.750.44">
    <property type="match status" value="1"/>
</dbReference>
<keyword evidence="4" id="KW-1185">Reference proteome</keyword>
<dbReference type="AlphaFoldDB" id="A0A327YRY1"/>
<dbReference type="Gene3D" id="2.30.42.10">
    <property type="match status" value="1"/>
</dbReference>
<proteinExistence type="predicted"/>
<dbReference type="SUPFAM" id="SSF50156">
    <property type="entry name" value="PDZ domain-like"/>
    <property type="match status" value="1"/>
</dbReference>
<keyword evidence="3" id="KW-0645">Protease</keyword>
<dbReference type="PANTHER" id="PTHR32060">
    <property type="entry name" value="TAIL-SPECIFIC PROTEASE"/>
    <property type="match status" value="1"/>
</dbReference>
<keyword evidence="1" id="KW-0732">Signal</keyword>
<feature type="domain" description="Tail specific protease" evidence="2">
    <location>
        <begin position="512"/>
        <end position="703"/>
    </location>
</feature>
<reference evidence="3 4" key="1">
    <citation type="submission" date="2018-06" db="EMBL/GenBank/DDBJ databases">
        <title>Genomic Encyclopedia of Type Strains, Phase III (KMG-III): the genomes of soil and plant-associated and newly described type strains.</title>
        <authorList>
            <person name="Whitman W."/>
        </authorList>
    </citation>
    <scope>NUCLEOTIDE SEQUENCE [LARGE SCALE GENOMIC DNA]</scope>
    <source>
        <strain evidence="3 4">CGMCC 1.12398</strain>
    </source>
</reference>
<evidence type="ECO:0000313" key="4">
    <source>
        <dbReference type="Proteomes" id="UP000249620"/>
    </source>
</evidence>
<sequence>MKKIFSFASILLVNILFSQNQAPVFNLDFEKHSKKDELPNDWIRWSESELKVDSTNAISGKNSLLINVKEGEGFGCIAYKLPANFKGRKITLEGYLKYEEATDGYVGLLLRIEKDEQAIASANMQNQKLQGTADWKKYSITLDFKENADEIYVAGILIGKGKAWFDNFKVTIDGKPIENIKPVEKELSIIEKDTEFDSGSKFEITSLNEIQKRNLFVLGKVWGFVKYYHPAIAEGKISWDYELFRMLSKIDSQNFDSELVQWINKLGTFKTTTQKLPKESAIKLLPNTKWISDTNLISSELSALLQKVNAADRSDSNYYIGLRRRVKNPEFTNEKVYSKMEYSDTGIKLLAIFRYWNLIEYFFPNRHLMDENWDSVLTEFIPRMTATKDQKEYTLTLLELIGKIQDTHANIWRYNEVISDYFGQNIAPIGVSFIENKAVVVKLHDEFKDGNLQIGDVILAVNGIKVEDWIKNNLKYFPASNYPTQLRDISQRILRTNEQTISLTIENILGQKEVVVNTVKYKYFPSQIVSHKIINENIGYIYPGSLKKEEIHQIMDKFLDKKGLIVDLRCYPSDFIVFRLSNYLLNEKKDFVKFTAGDIRTPGLFTFRGGEMRVGGKNKNYFKGKVIILVNEETQSQAEYTTMALRVAPNAKVLGSTTAGADGNVSGITLPGNIFTYISGIGVITPDGSETQRIGIVPDVKLEPTINGIRSGKDEVLEKAIELINN</sequence>
<evidence type="ECO:0000256" key="1">
    <source>
        <dbReference type="SAM" id="SignalP"/>
    </source>
</evidence>
<feature type="chain" id="PRO_5016293065" evidence="1">
    <location>
        <begin position="23"/>
        <end position="726"/>
    </location>
</feature>
<dbReference type="OrthoDB" id="5379939at2"/>
<dbReference type="EMBL" id="QLMI01000003">
    <property type="protein sequence ID" value="RAK23818.1"/>
    <property type="molecule type" value="Genomic_DNA"/>
</dbReference>
<organism evidence="3 4">
    <name type="scientific">Flavobacterium aquaticum</name>
    <dbReference type="NCBI Taxonomy" id="1236486"/>
    <lineage>
        <taxon>Bacteria</taxon>
        <taxon>Pseudomonadati</taxon>
        <taxon>Bacteroidota</taxon>
        <taxon>Flavobacteriia</taxon>
        <taxon>Flavobacteriales</taxon>
        <taxon>Flavobacteriaceae</taxon>
        <taxon>Flavobacterium</taxon>
    </lineage>
</organism>
<dbReference type="SUPFAM" id="SSF52096">
    <property type="entry name" value="ClpP/crotonase"/>
    <property type="match status" value="1"/>
</dbReference>
<accession>A0A327YRY1</accession>
<dbReference type="RefSeq" id="WP_111566636.1">
    <property type="nucleotide sequence ID" value="NZ_QLMI01000003.1"/>
</dbReference>
<evidence type="ECO:0000259" key="2">
    <source>
        <dbReference type="SMART" id="SM00245"/>
    </source>
</evidence>
<dbReference type="InterPro" id="IPR036034">
    <property type="entry name" value="PDZ_sf"/>
</dbReference>
<dbReference type="GO" id="GO:0004175">
    <property type="term" value="F:endopeptidase activity"/>
    <property type="evidence" value="ECO:0007669"/>
    <property type="project" value="TreeGrafter"/>
</dbReference>
<dbReference type="GO" id="GO:0007165">
    <property type="term" value="P:signal transduction"/>
    <property type="evidence" value="ECO:0007669"/>
    <property type="project" value="TreeGrafter"/>
</dbReference>
<dbReference type="InterPro" id="IPR029045">
    <property type="entry name" value="ClpP/crotonase-like_dom_sf"/>
</dbReference>
<keyword evidence="3" id="KW-0378">Hydrolase</keyword>
<dbReference type="CDD" id="cd07562">
    <property type="entry name" value="Peptidase_S41_TRI"/>
    <property type="match status" value="1"/>
</dbReference>
<name>A0A327YRY1_9FLAO</name>
<dbReference type="Gene3D" id="3.90.226.10">
    <property type="entry name" value="2-enoyl-CoA Hydratase, Chain A, domain 1"/>
    <property type="match status" value="1"/>
</dbReference>
<dbReference type="Gene3D" id="2.60.120.260">
    <property type="entry name" value="Galactose-binding domain-like"/>
    <property type="match status" value="1"/>
</dbReference>
<comment type="caution">
    <text evidence="3">The sequence shown here is derived from an EMBL/GenBank/DDBJ whole genome shotgun (WGS) entry which is preliminary data.</text>
</comment>
<dbReference type="GO" id="GO:0008236">
    <property type="term" value="F:serine-type peptidase activity"/>
    <property type="evidence" value="ECO:0007669"/>
    <property type="project" value="InterPro"/>
</dbReference>
<dbReference type="InterPro" id="IPR005151">
    <property type="entry name" value="Tail-specific_protease"/>
</dbReference>
<gene>
    <name evidence="3" type="ORF">B0I03_103284</name>
</gene>
<dbReference type="Proteomes" id="UP000249620">
    <property type="component" value="Unassembled WGS sequence"/>
</dbReference>
<dbReference type="PANTHER" id="PTHR32060:SF30">
    <property type="entry name" value="CARBOXY-TERMINAL PROCESSING PROTEASE CTPA"/>
    <property type="match status" value="1"/>
</dbReference>
<dbReference type="GO" id="GO:0006508">
    <property type="term" value="P:proteolysis"/>
    <property type="evidence" value="ECO:0007669"/>
    <property type="project" value="UniProtKB-KW"/>
</dbReference>
<evidence type="ECO:0000313" key="3">
    <source>
        <dbReference type="EMBL" id="RAK23818.1"/>
    </source>
</evidence>
<dbReference type="SMART" id="SM00245">
    <property type="entry name" value="TSPc"/>
    <property type="match status" value="1"/>
</dbReference>